<dbReference type="Gene3D" id="1.10.10.10">
    <property type="entry name" value="Winged helix-like DNA-binding domain superfamily/Winged helix DNA-binding domain"/>
    <property type="match status" value="1"/>
</dbReference>
<keyword evidence="6" id="KW-1185">Reference proteome</keyword>
<dbReference type="CDD" id="cd07377">
    <property type="entry name" value="WHTH_GntR"/>
    <property type="match status" value="1"/>
</dbReference>
<dbReference type="Pfam" id="PF00392">
    <property type="entry name" value="GntR"/>
    <property type="match status" value="1"/>
</dbReference>
<accession>A0ABW4TP93</accession>
<dbReference type="InterPro" id="IPR011711">
    <property type="entry name" value="GntR_C"/>
</dbReference>
<evidence type="ECO:0000256" key="3">
    <source>
        <dbReference type="ARBA" id="ARBA00023163"/>
    </source>
</evidence>
<feature type="domain" description="HTH gntR-type" evidence="4">
    <location>
        <begin position="36"/>
        <end position="103"/>
    </location>
</feature>
<evidence type="ECO:0000313" key="6">
    <source>
        <dbReference type="Proteomes" id="UP001597351"/>
    </source>
</evidence>
<dbReference type="PRINTS" id="PR00035">
    <property type="entry name" value="HTHGNTR"/>
</dbReference>
<dbReference type="InterPro" id="IPR008920">
    <property type="entry name" value="TF_FadR/GntR_C"/>
</dbReference>
<dbReference type="RefSeq" id="WP_343920519.1">
    <property type="nucleotide sequence ID" value="NZ_BAAAJT010000002.1"/>
</dbReference>
<dbReference type="PANTHER" id="PTHR43537">
    <property type="entry name" value="TRANSCRIPTIONAL REGULATOR, GNTR FAMILY"/>
    <property type="match status" value="1"/>
</dbReference>
<dbReference type="InterPro" id="IPR000524">
    <property type="entry name" value="Tscrpt_reg_HTH_GntR"/>
</dbReference>
<dbReference type="PROSITE" id="PS50949">
    <property type="entry name" value="HTH_GNTR"/>
    <property type="match status" value="1"/>
</dbReference>
<reference evidence="6" key="1">
    <citation type="journal article" date="2019" name="Int. J. Syst. Evol. Microbiol.">
        <title>The Global Catalogue of Microorganisms (GCM) 10K type strain sequencing project: providing services to taxonomists for standard genome sequencing and annotation.</title>
        <authorList>
            <consortium name="The Broad Institute Genomics Platform"/>
            <consortium name="The Broad Institute Genome Sequencing Center for Infectious Disease"/>
            <person name="Wu L."/>
            <person name="Ma J."/>
        </authorList>
    </citation>
    <scope>NUCLEOTIDE SEQUENCE [LARGE SCALE GENOMIC DNA]</scope>
    <source>
        <strain evidence="6">CGMCC 1.12477</strain>
    </source>
</reference>
<organism evidence="5 6">
    <name type="scientific">Nocardioides aestuarii</name>
    <dbReference type="NCBI Taxonomy" id="252231"/>
    <lineage>
        <taxon>Bacteria</taxon>
        <taxon>Bacillati</taxon>
        <taxon>Actinomycetota</taxon>
        <taxon>Actinomycetes</taxon>
        <taxon>Propionibacteriales</taxon>
        <taxon>Nocardioidaceae</taxon>
        <taxon>Nocardioides</taxon>
    </lineage>
</organism>
<dbReference type="SUPFAM" id="SSF46785">
    <property type="entry name" value="Winged helix' DNA-binding domain"/>
    <property type="match status" value="1"/>
</dbReference>
<dbReference type="SUPFAM" id="SSF48008">
    <property type="entry name" value="GntR ligand-binding domain-like"/>
    <property type="match status" value="1"/>
</dbReference>
<gene>
    <name evidence="5" type="ORF">ACFSDE_16735</name>
</gene>
<evidence type="ECO:0000256" key="2">
    <source>
        <dbReference type="ARBA" id="ARBA00023125"/>
    </source>
</evidence>
<dbReference type="Pfam" id="PF07729">
    <property type="entry name" value="FCD"/>
    <property type="match status" value="1"/>
</dbReference>
<evidence type="ECO:0000256" key="1">
    <source>
        <dbReference type="ARBA" id="ARBA00023015"/>
    </source>
</evidence>
<dbReference type="SMART" id="SM00345">
    <property type="entry name" value="HTH_GNTR"/>
    <property type="match status" value="1"/>
</dbReference>
<evidence type="ECO:0000259" key="4">
    <source>
        <dbReference type="PROSITE" id="PS50949"/>
    </source>
</evidence>
<proteinExistence type="predicted"/>
<dbReference type="Proteomes" id="UP001597351">
    <property type="component" value="Unassembled WGS sequence"/>
</dbReference>
<keyword evidence="1" id="KW-0805">Transcription regulation</keyword>
<dbReference type="InterPro" id="IPR036390">
    <property type="entry name" value="WH_DNA-bd_sf"/>
</dbReference>
<dbReference type="SMART" id="SM00895">
    <property type="entry name" value="FCD"/>
    <property type="match status" value="1"/>
</dbReference>
<keyword evidence="2" id="KW-0238">DNA-binding</keyword>
<comment type="caution">
    <text evidence="5">The sequence shown here is derived from an EMBL/GenBank/DDBJ whole genome shotgun (WGS) entry which is preliminary data.</text>
</comment>
<dbReference type="Gene3D" id="1.20.120.530">
    <property type="entry name" value="GntR ligand-binding domain-like"/>
    <property type="match status" value="1"/>
</dbReference>
<dbReference type="InterPro" id="IPR036388">
    <property type="entry name" value="WH-like_DNA-bd_sf"/>
</dbReference>
<name>A0ABW4TP93_9ACTN</name>
<dbReference type="PANTHER" id="PTHR43537:SF45">
    <property type="entry name" value="GNTR FAMILY REGULATORY PROTEIN"/>
    <property type="match status" value="1"/>
</dbReference>
<dbReference type="EMBL" id="JBHUGD010000003">
    <property type="protein sequence ID" value="MFD1948452.1"/>
    <property type="molecule type" value="Genomic_DNA"/>
</dbReference>
<sequence length="244" mass="26178">MSTTGPTRPDPGPTSGFESVLDALDAERRARRAVMSTSADRAARTVREQVVEGRLRSGTRLPEERLAAAIGVSRNTLREALSQLVAERILVREAHRGVVVATPDADDVRDLYAVRLVLEPGALEHGTAATPAAVARVRDSVAEGYAAADRGDHAGIGDANQHFHRAVVSLAGSPRLDAQMDLLLAEMRLVFHRMGDPEAFHAPYLADNDRICGLLEAGERGAAAHHLADYLARARDHLLGELPA</sequence>
<keyword evidence="3" id="KW-0804">Transcription</keyword>
<protein>
    <submittedName>
        <fullName evidence="5">GntR family transcriptional regulator</fullName>
    </submittedName>
</protein>
<evidence type="ECO:0000313" key="5">
    <source>
        <dbReference type="EMBL" id="MFD1948452.1"/>
    </source>
</evidence>